<dbReference type="AlphaFoldDB" id="A0A1R3HLC3"/>
<evidence type="ECO:0000313" key="1">
    <source>
        <dbReference type="EMBL" id="OMO71104.1"/>
    </source>
</evidence>
<dbReference type="Proteomes" id="UP000187203">
    <property type="component" value="Unassembled WGS sequence"/>
</dbReference>
<protein>
    <submittedName>
        <fullName evidence="1">Uncharacterized protein</fullName>
    </submittedName>
</protein>
<comment type="caution">
    <text evidence="1">The sequence shown here is derived from an EMBL/GenBank/DDBJ whole genome shotgun (WGS) entry which is preliminary data.</text>
</comment>
<reference evidence="2" key="1">
    <citation type="submission" date="2013-09" db="EMBL/GenBank/DDBJ databases">
        <title>Corchorus olitorius genome sequencing.</title>
        <authorList>
            <person name="Alam M."/>
            <person name="Haque M.S."/>
            <person name="Islam M.S."/>
            <person name="Emdad E.M."/>
            <person name="Islam M.M."/>
            <person name="Ahmed B."/>
            <person name="Halim A."/>
            <person name="Hossen Q.M.M."/>
            <person name="Hossain M.Z."/>
            <person name="Ahmed R."/>
            <person name="Khan M.M."/>
            <person name="Islam R."/>
            <person name="Rashid M.M."/>
            <person name="Khan S.A."/>
            <person name="Rahman M.S."/>
            <person name="Alam M."/>
            <person name="Yahiya A.S."/>
            <person name="Khan M.S."/>
            <person name="Azam M.S."/>
            <person name="Haque T."/>
            <person name="Lashkar M.Z.H."/>
            <person name="Akhand A.I."/>
            <person name="Morshed G."/>
            <person name="Roy S."/>
            <person name="Uddin K.S."/>
            <person name="Rabeya T."/>
            <person name="Hossain A.S."/>
            <person name="Chowdhury A."/>
            <person name="Snigdha A.R."/>
            <person name="Mortoza M.S."/>
            <person name="Matin S.A."/>
            <person name="Hoque S.M.E."/>
            <person name="Islam M.K."/>
            <person name="Roy D.K."/>
            <person name="Haider R."/>
            <person name="Moosa M.M."/>
            <person name="Elias S.M."/>
            <person name="Hasan A.M."/>
            <person name="Jahan S."/>
            <person name="Shafiuddin M."/>
            <person name="Mahmood N."/>
            <person name="Shommy N.S."/>
        </authorList>
    </citation>
    <scope>NUCLEOTIDE SEQUENCE [LARGE SCALE GENOMIC DNA]</scope>
    <source>
        <strain evidence="2">cv. O-4</strain>
    </source>
</reference>
<evidence type="ECO:0000313" key="2">
    <source>
        <dbReference type="Proteomes" id="UP000187203"/>
    </source>
</evidence>
<proteinExistence type="predicted"/>
<dbReference type="EMBL" id="AWUE01019887">
    <property type="protein sequence ID" value="OMO71104.1"/>
    <property type="molecule type" value="Genomic_DNA"/>
</dbReference>
<accession>A0A1R3HLC3</accession>
<sequence length="145" mass="16618">MDGSSDSSRYSSGFRGGRSEKRFSAVIQAADRHSLRQWLKEHLAVKSGHVRKCEECPPEVRSEMRERMMFHPDKEDEEGLTAMRLTLGREVGESSSTQKPMRTLAEIEADELNQAIRKSLETYHEEEQCRKKLKEFGPSQGFGLK</sequence>
<organism evidence="1 2">
    <name type="scientific">Corchorus olitorius</name>
    <dbReference type="NCBI Taxonomy" id="93759"/>
    <lineage>
        <taxon>Eukaryota</taxon>
        <taxon>Viridiplantae</taxon>
        <taxon>Streptophyta</taxon>
        <taxon>Embryophyta</taxon>
        <taxon>Tracheophyta</taxon>
        <taxon>Spermatophyta</taxon>
        <taxon>Magnoliopsida</taxon>
        <taxon>eudicotyledons</taxon>
        <taxon>Gunneridae</taxon>
        <taxon>Pentapetalae</taxon>
        <taxon>rosids</taxon>
        <taxon>malvids</taxon>
        <taxon>Malvales</taxon>
        <taxon>Malvaceae</taxon>
        <taxon>Grewioideae</taxon>
        <taxon>Apeibeae</taxon>
        <taxon>Corchorus</taxon>
    </lineage>
</organism>
<name>A0A1R3HLC3_9ROSI</name>
<keyword evidence="2" id="KW-1185">Reference proteome</keyword>
<gene>
    <name evidence="1" type="ORF">COLO4_28382</name>
</gene>
<dbReference type="OrthoDB" id="10450802at2759"/>